<feature type="region of interest" description="Disordered" evidence="1">
    <location>
        <begin position="32"/>
        <end position="57"/>
    </location>
</feature>
<proteinExistence type="predicted"/>
<sequence length="117" mass="11941">MSTWPDLGFRRRDTGTNSLTHLDLVAASPVPGMRSASATQDHAMDLGSPPAAPGGNAAAAAATACGGLRPGQLYGAGGLPVARPLFGAAPSREEIEAFFVAAEQKLATRRTLGRNAQ</sequence>
<comment type="caution">
    <text evidence="2">The sequence shown here is derived from an EMBL/GenBank/DDBJ whole genome shotgun (WGS) entry which is preliminary data.</text>
</comment>
<accession>A0A835WWD4</accession>
<organism evidence="2 3">
    <name type="scientific">Chlamydomonas schloesseri</name>
    <dbReference type="NCBI Taxonomy" id="2026947"/>
    <lineage>
        <taxon>Eukaryota</taxon>
        <taxon>Viridiplantae</taxon>
        <taxon>Chlorophyta</taxon>
        <taxon>core chlorophytes</taxon>
        <taxon>Chlorophyceae</taxon>
        <taxon>CS clade</taxon>
        <taxon>Chlamydomonadales</taxon>
        <taxon>Chlamydomonadaceae</taxon>
        <taxon>Chlamydomonas</taxon>
    </lineage>
</organism>
<dbReference type="OrthoDB" id="533314at2759"/>
<gene>
    <name evidence="2" type="ORF">HYH02_001858</name>
</gene>
<evidence type="ECO:0000256" key="1">
    <source>
        <dbReference type="SAM" id="MobiDB-lite"/>
    </source>
</evidence>
<protein>
    <submittedName>
        <fullName evidence="2">Uncharacterized protein</fullName>
    </submittedName>
</protein>
<evidence type="ECO:0000313" key="2">
    <source>
        <dbReference type="EMBL" id="KAG2453645.1"/>
    </source>
</evidence>
<name>A0A835WWD4_9CHLO</name>
<keyword evidence="3" id="KW-1185">Reference proteome</keyword>
<dbReference type="EMBL" id="JAEHOD010000003">
    <property type="protein sequence ID" value="KAG2453645.1"/>
    <property type="molecule type" value="Genomic_DNA"/>
</dbReference>
<feature type="compositionally biased region" description="Low complexity" evidence="1">
    <location>
        <begin position="47"/>
        <end position="57"/>
    </location>
</feature>
<dbReference type="AlphaFoldDB" id="A0A835WWD4"/>
<reference evidence="2" key="1">
    <citation type="journal article" date="2020" name="bioRxiv">
        <title>Comparative genomics of Chlamydomonas.</title>
        <authorList>
            <person name="Craig R.J."/>
            <person name="Hasan A.R."/>
            <person name="Ness R.W."/>
            <person name="Keightley P.D."/>
        </authorList>
    </citation>
    <scope>NUCLEOTIDE SEQUENCE</scope>
    <source>
        <strain evidence="2">CCAP 11/173</strain>
    </source>
</reference>
<dbReference type="Proteomes" id="UP000613740">
    <property type="component" value="Unassembled WGS sequence"/>
</dbReference>
<evidence type="ECO:0000313" key="3">
    <source>
        <dbReference type="Proteomes" id="UP000613740"/>
    </source>
</evidence>